<keyword evidence="9 12" id="KW-1133">Transmembrane helix</keyword>
<feature type="transmembrane region" description="Helical" evidence="12">
    <location>
        <begin position="56"/>
        <end position="79"/>
    </location>
</feature>
<keyword evidence="10" id="KW-0408">Iron</keyword>
<evidence type="ECO:0000313" key="14">
    <source>
        <dbReference type="EMBL" id="MBU2691519.1"/>
    </source>
</evidence>
<evidence type="ECO:0000256" key="6">
    <source>
        <dbReference type="ARBA" id="ARBA00022692"/>
    </source>
</evidence>
<feature type="transmembrane region" description="Helical" evidence="12">
    <location>
        <begin position="111"/>
        <end position="130"/>
    </location>
</feature>
<proteinExistence type="inferred from homology"/>
<dbReference type="GO" id="GO:0005886">
    <property type="term" value="C:plasma membrane"/>
    <property type="evidence" value="ECO:0007669"/>
    <property type="project" value="UniProtKB-SubCell"/>
</dbReference>
<evidence type="ECO:0000256" key="5">
    <source>
        <dbReference type="ARBA" id="ARBA00022617"/>
    </source>
</evidence>
<name>A0A948S0D8_UNCEI</name>
<evidence type="ECO:0000256" key="8">
    <source>
        <dbReference type="ARBA" id="ARBA00022982"/>
    </source>
</evidence>
<keyword evidence="7" id="KW-0479">Metal-binding</keyword>
<evidence type="ECO:0000256" key="11">
    <source>
        <dbReference type="ARBA" id="ARBA00023136"/>
    </source>
</evidence>
<keyword evidence="4" id="KW-1003">Cell membrane</keyword>
<evidence type="ECO:0000256" key="10">
    <source>
        <dbReference type="ARBA" id="ARBA00023004"/>
    </source>
</evidence>
<evidence type="ECO:0000256" key="3">
    <source>
        <dbReference type="ARBA" id="ARBA00022448"/>
    </source>
</evidence>
<dbReference type="SUPFAM" id="SSF48695">
    <property type="entry name" value="Multiheme cytochromes"/>
    <property type="match status" value="1"/>
</dbReference>
<dbReference type="InterPro" id="IPR036280">
    <property type="entry name" value="Multihaem_cyt_sf"/>
</dbReference>
<dbReference type="InterPro" id="IPR038266">
    <property type="entry name" value="NapC/NirT_cytc_sf"/>
</dbReference>
<evidence type="ECO:0000256" key="2">
    <source>
        <dbReference type="ARBA" id="ARBA00007395"/>
    </source>
</evidence>
<dbReference type="Pfam" id="PF03264">
    <property type="entry name" value="Cytochrom_NNT"/>
    <property type="match status" value="1"/>
</dbReference>
<evidence type="ECO:0000256" key="12">
    <source>
        <dbReference type="SAM" id="Phobius"/>
    </source>
</evidence>
<protein>
    <submittedName>
        <fullName evidence="14">NapC/NirT family cytochrome c</fullName>
    </submittedName>
</protein>
<dbReference type="EMBL" id="JAHJDP010000065">
    <property type="protein sequence ID" value="MBU2691519.1"/>
    <property type="molecule type" value="Genomic_DNA"/>
</dbReference>
<keyword evidence="11 12" id="KW-0472">Membrane</keyword>
<evidence type="ECO:0000256" key="1">
    <source>
        <dbReference type="ARBA" id="ARBA00004236"/>
    </source>
</evidence>
<evidence type="ECO:0000313" key="15">
    <source>
        <dbReference type="Proteomes" id="UP000777784"/>
    </source>
</evidence>
<evidence type="ECO:0000256" key="4">
    <source>
        <dbReference type="ARBA" id="ARBA00022475"/>
    </source>
</evidence>
<comment type="similarity">
    <text evidence="2">Belongs to the NapC/NirT/NrfH family.</text>
</comment>
<comment type="subcellular location">
    <subcellularLocation>
        <location evidence="1">Cell membrane</location>
    </subcellularLocation>
</comment>
<gene>
    <name evidence="14" type="ORF">KJ970_11385</name>
</gene>
<evidence type="ECO:0000256" key="7">
    <source>
        <dbReference type="ARBA" id="ARBA00022723"/>
    </source>
</evidence>
<dbReference type="GO" id="GO:0009055">
    <property type="term" value="F:electron transfer activity"/>
    <property type="evidence" value="ECO:0007669"/>
    <property type="project" value="TreeGrafter"/>
</dbReference>
<dbReference type="GO" id="GO:0009061">
    <property type="term" value="P:anaerobic respiration"/>
    <property type="evidence" value="ECO:0007669"/>
    <property type="project" value="TreeGrafter"/>
</dbReference>
<sequence length="480" mass="54504">MATIIEIFGSVRNYFTRALRHPLGFLGLNGASLSGVLLVTLLVLDFTGYHGNPYLGILTFLILPIVFVCSLLLIPIGEFRYKKRLLRRKPSKELPLYLSLDLNNPRHRNRFTVIAILTLVNFTILGIVSFRGMEFMDSVHFCGETCHQVMNPEWVAHQNSPHARVLCVDCHIGSGADWYVKAKLSGVRQVFATLFNTFPRPIPTPIHNLRPARDTCEQCHWPEKFHGDKVKVIPHFEDDEANTELKTVLLLKVGGGVAGNQDRGIHWHVLNHVEYDSDESRENIYNIRVIQSNGDTLRYAWKGKEPPKNEILEPRVMDCVDCHNRPTHIYSMPDAALDNALFWGVIPQSLPNIRGIGYRVLTTKYASREDAAIRIPELLRAGYQDKHPSVLQEMDPELSRTAQTLVGIYNKNIFPSMNVDWGTYPNHLGHEDFPGCFRCHDEEHVAENGDAISQDCSTCHTLLAIEEQDPKVLEVIFPKE</sequence>
<keyword evidence="6 12" id="KW-0812">Transmembrane</keyword>
<feature type="domain" description="NapC/NirT cytochrome c N-terminal" evidence="13">
    <location>
        <begin position="113"/>
        <end position="198"/>
    </location>
</feature>
<dbReference type="InterPro" id="IPR051174">
    <property type="entry name" value="Cytochrome_c-type_ET"/>
</dbReference>
<evidence type="ECO:0000259" key="13">
    <source>
        <dbReference type="Pfam" id="PF03264"/>
    </source>
</evidence>
<feature type="transmembrane region" description="Helical" evidence="12">
    <location>
        <begin position="23"/>
        <end position="44"/>
    </location>
</feature>
<dbReference type="InterPro" id="IPR005126">
    <property type="entry name" value="NapC/NirT_cyt_c_N"/>
</dbReference>
<evidence type="ECO:0000256" key="9">
    <source>
        <dbReference type="ARBA" id="ARBA00022989"/>
    </source>
</evidence>
<dbReference type="Gene3D" id="1.10.3820.10">
    <property type="entry name" value="Di-heme elbow motif domain"/>
    <property type="match status" value="1"/>
</dbReference>
<keyword evidence="5" id="KW-0349">Heme</keyword>
<dbReference type="PANTHER" id="PTHR30333">
    <property type="entry name" value="CYTOCHROME C-TYPE PROTEIN"/>
    <property type="match status" value="1"/>
</dbReference>
<reference evidence="14" key="1">
    <citation type="submission" date="2021-05" db="EMBL/GenBank/DDBJ databases">
        <title>Energy efficiency and biological interactions define the core microbiome of deep oligotrophic groundwater.</title>
        <authorList>
            <person name="Mehrshad M."/>
            <person name="Lopez-Fernandez M."/>
            <person name="Bell E."/>
            <person name="Bernier-Latmani R."/>
            <person name="Bertilsson S."/>
            <person name="Dopson M."/>
        </authorList>
    </citation>
    <scope>NUCLEOTIDE SEQUENCE</scope>
    <source>
        <strain evidence="14">Modern_marine.mb.64</strain>
    </source>
</reference>
<dbReference type="GO" id="GO:0046872">
    <property type="term" value="F:metal ion binding"/>
    <property type="evidence" value="ECO:0007669"/>
    <property type="project" value="UniProtKB-KW"/>
</dbReference>
<dbReference type="Proteomes" id="UP000777784">
    <property type="component" value="Unassembled WGS sequence"/>
</dbReference>
<comment type="caution">
    <text evidence="14">The sequence shown here is derived from an EMBL/GenBank/DDBJ whole genome shotgun (WGS) entry which is preliminary data.</text>
</comment>
<dbReference type="PANTHER" id="PTHR30333:SF1">
    <property type="entry name" value="CYTOCHROME C-TYPE PROTEIN NAPC"/>
    <property type="match status" value="1"/>
</dbReference>
<dbReference type="AlphaFoldDB" id="A0A948S0D8"/>
<keyword evidence="3" id="KW-0813">Transport</keyword>
<keyword evidence="8" id="KW-0249">Electron transport</keyword>
<accession>A0A948S0D8</accession>
<organism evidence="14 15">
    <name type="scientific">Eiseniibacteriota bacterium</name>
    <dbReference type="NCBI Taxonomy" id="2212470"/>
    <lineage>
        <taxon>Bacteria</taxon>
        <taxon>Candidatus Eiseniibacteriota</taxon>
    </lineage>
</organism>